<evidence type="ECO:0000313" key="2">
    <source>
        <dbReference type="Proteomes" id="UP000005631"/>
    </source>
</evidence>
<dbReference type="GO" id="GO:0003676">
    <property type="term" value="F:nucleic acid binding"/>
    <property type="evidence" value="ECO:0007669"/>
    <property type="project" value="InterPro"/>
</dbReference>
<accession>G8QZV7</accession>
<gene>
    <name evidence="1" type="ordered locus">Oweho_0535</name>
</gene>
<evidence type="ECO:0008006" key="3">
    <source>
        <dbReference type="Google" id="ProtNLM"/>
    </source>
</evidence>
<reference evidence="1 2" key="1">
    <citation type="journal article" date="2012" name="Stand. Genomic Sci.">
        <title>Genome sequence of the orange-pigmented seawater bacterium Owenweeksia hongkongensis type strain (UST20020801(T)).</title>
        <authorList>
            <person name="Riedel T."/>
            <person name="Held B."/>
            <person name="Nolan M."/>
            <person name="Lucas S."/>
            <person name="Lapidus A."/>
            <person name="Tice H."/>
            <person name="Del Rio T.G."/>
            <person name="Cheng J.F."/>
            <person name="Han C."/>
            <person name="Tapia R."/>
            <person name="Goodwin L.A."/>
            <person name="Pitluck S."/>
            <person name="Liolios K."/>
            <person name="Mavromatis K."/>
            <person name="Pagani I."/>
            <person name="Ivanova N."/>
            <person name="Mikhailova N."/>
            <person name="Pati A."/>
            <person name="Chen A."/>
            <person name="Palaniappan K."/>
            <person name="Rohde M."/>
            <person name="Tindall B.J."/>
            <person name="Detter J.C."/>
            <person name="Goker M."/>
            <person name="Woyke T."/>
            <person name="Bristow J."/>
            <person name="Eisen J.A."/>
            <person name="Markowitz V."/>
            <person name="Hugenholtz P."/>
            <person name="Klenk H.P."/>
            <person name="Kyrpides N.C."/>
        </authorList>
    </citation>
    <scope>NUCLEOTIDE SEQUENCE</scope>
    <source>
        <strain evidence="2">DSM 17368 / JCM 12287 / NRRL B-23963</strain>
    </source>
</reference>
<dbReference type="PATRIC" id="fig|926562.3.peg.549"/>
<dbReference type="eggNOG" id="COG1431">
    <property type="taxonomic scope" value="Bacteria"/>
</dbReference>
<dbReference type="Gene3D" id="3.30.420.10">
    <property type="entry name" value="Ribonuclease H-like superfamily/Ribonuclease H"/>
    <property type="match status" value="1"/>
</dbReference>
<dbReference type="HOGENOM" id="CLU_031104_1_0_10"/>
<dbReference type="Proteomes" id="UP000005631">
    <property type="component" value="Chromosome"/>
</dbReference>
<dbReference type="AlphaFoldDB" id="G8QZV7"/>
<name>G8QZV7_OWEHD</name>
<keyword evidence="2" id="KW-1185">Reference proteome</keyword>
<dbReference type="InterPro" id="IPR036397">
    <property type="entry name" value="RNaseH_sf"/>
</dbReference>
<protein>
    <recommendedName>
        <fullName evidence="3">Piwi domain-containing protein</fullName>
    </recommendedName>
</protein>
<dbReference type="STRING" id="926562.Oweho_0535"/>
<proteinExistence type="predicted"/>
<sequence length="520" mass="60005">MNLRHFKEPLLTFGKGQTAEDPRDGLMLFGANEQFERNSIKAGVVATPEGLSKYRAFVKRLQSPIFSKKVIYGKEHDNEVQRPSYTGFEATFGIEWNDEPVLKKHLEISEIEKILAIARKPERTRKLVDYYANKIIESRGKDDKQIDLWFVVVPRSVYMECRYNSKGKDITAKEKQQIELLKHGQGSLFEDFDEELLELDRLKDDSTDFHNLIKAELLKNKIQSPIQVIVEPTLEFKDKLLLKELGDDMKAHLAWTQSVAVYYKLGNKPWILNDVRKDVCYLGLIFKRVPDKTNKRSVCSAAQMFLEDGDGSIFRGNIGLFKSEDSIGYHLDEESAEKLLNMALEDFFESQGNYPKELFIHGRVQFEDAEWRGFMNAIEKKHADTQLNGILIKDTRSDARRRLKLFKETYGQKNNYGVMRGLGWIINDESGYLFTRGFIPRLGSTNHLETANPLYIEVNRGSAHIETVMQDVLALTKLNYNACIYGDGLPVTLRFSDLIGNILTATKNWESEMRQFKYYI</sequence>
<evidence type="ECO:0000313" key="1">
    <source>
        <dbReference type="EMBL" id="AEV31551.1"/>
    </source>
</evidence>
<dbReference type="InterPro" id="IPR012337">
    <property type="entry name" value="RNaseH-like_sf"/>
</dbReference>
<organism evidence="1 2">
    <name type="scientific">Owenweeksia hongkongensis (strain DSM 17368 / CIP 108786 / JCM 12287 / NRRL B-23963 / UST20020801)</name>
    <dbReference type="NCBI Taxonomy" id="926562"/>
    <lineage>
        <taxon>Bacteria</taxon>
        <taxon>Pseudomonadati</taxon>
        <taxon>Bacteroidota</taxon>
        <taxon>Flavobacteriia</taxon>
        <taxon>Flavobacteriales</taxon>
        <taxon>Owenweeksiaceae</taxon>
        <taxon>Owenweeksia</taxon>
    </lineage>
</organism>
<dbReference type="SUPFAM" id="SSF53098">
    <property type="entry name" value="Ribonuclease H-like"/>
    <property type="match status" value="1"/>
</dbReference>
<dbReference type="EMBL" id="CP003156">
    <property type="protein sequence ID" value="AEV31551.1"/>
    <property type="molecule type" value="Genomic_DNA"/>
</dbReference>
<dbReference type="KEGG" id="oho:Oweho_0535"/>